<accession>A0A0F9NAU5</accession>
<evidence type="ECO:0000256" key="1">
    <source>
        <dbReference type="SAM" id="Coils"/>
    </source>
</evidence>
<feature type="compositionally biased region" description="Basic and acidic residues" evidence="2">
    <location>
        <begin position="671"/>
        <end position="681"/>
    </location>
</feature>
<keyword evidence="1" id="KW-0175">Coiled coil</keyword>
<dbReference type="EMBL" id="LAZR01008482">
    <property type="protein sequence ID" value="KKM78497.1"/>
    <property type="molecule type" value="Genomic_DNA"/>
</dbReference>
<feature type="compositionally biased region" description="Polar residues" evidence="2">
    <location>
        <begin position="646"/>
        <end position="656"/>
    </location>
</feature>
<evidence type="ECO:0000256" key="2">
    <source>
        <dbReference type="SAM" id="MobiDB-lite"/>
    </source>
</evidence>
<feature type="coiled-coil region" evidence="1">
    <location>
        <begin position="288"/>
        <end position="319"/>
    </location>
</feature>
<feature type="domain" description="M23ase beta-sheet core" evidence="3">
    <location>
        <begin position="532"/>
        <end position="629"/>
    </location>
</feature>
<dbReference type="InterPro" id="IPR011055">
    <property type="entry name" value="Dup_hybrid_motif"/>
</dbReference>
<comment type="caution">
    <text evidence="4">The sequence shown here is derived from an EMBL/GenBank/DDBJ whole genome shotgun (WGS) entry which is preliminary data.</text>
</comment>
<feature type="non-terminal residue" evidence="4">
    <location>
        <position position="1"/>
    </location>
</feature>
<proteinExistence type="predicted"/>
<dbReference type="AlphaFoldDB" id="A0A0F9NAU5"/>
<evidence type="ECO:0000259" key="3">
    <source>
        <dbReference type="Pfam" id="PF01551"/>
    </source>
</evidence>
<feature type="region of interest" description="Disordered" evidence="2">
    <location>
        <begin position="60"/>
        <end position="101"/>
    </location>
</feature>
<sequence length="681" mass="73923">ADTRSLLEQFGSGLAFFQRAAAPVTDRFGPQLAEFAGGAVRDVMNQSHALTDISQMPGVDTRLSFTGQSSQGARQGDNTGDDGFFHSPPLPDPEASSYDPSDLQQDLDAFIAERQHLEELRQQAHQQGLDDIAAAFTGDIAELDRQIGAAREGQTAVNTAYQNYRDLIDRYATVARTASPNAEAFAKVIGDLQDDALAEVDTNFASAEEAVSDTLLLIGANDPDLAEQLVGEVREFDNLAKSAISDGLDNMDSVMRAGIDLSSKMIDSMEADDVLSAELTRQATQARLGAYLENLQRSKQRLEDDKQRALDEAERDFQDAFGEDITPETLFDWSFDNWATENGMNFEERADSRAEFDFWYDRGLRTREEIKQAILFGHGDLSGLYDVNLAAVINDPRNADVFLSLGVIGADGSVNFELADAFLRSNPKAFEVIANGIGRFESRLEGVDPLNGEPLDVVIKLPDGLETIEDADSQNLLHMFDMWRMSVDRAEESIRQIQDTLSMNPQTGWVFPVATTTGYSNSFGYDDPRDSRHMGIDVYAPRNTMIVSPVAGVVSRVGTNGSPGNRVYVKAPNGIEYVFFHMERATSLKVGDSVTAGALLGYVGTSGNAAGTSPHLHFEMRSGGKHVNPYEHLQASQGFSGGLPSYNTATGVSRPSGSGAPKVSGNSATARARDITGRTGF</sequence>
<protein>
    <recommendedName>
        <fullName evidence="3">M23ase beta-sheet core domain-containing protein</fullName>
    </recommendedName>
</protein>
<dbReference type="SUPFAM" id="SSF51261">
    <property type="entry name" value="Duplicated hybrid motif"/>
    <property type="match status" value="1"/>
</dbReference>
<dbReference type="Pfam" id="PF01551">
    <property type="entry name" value="Peptidase_M23"/>
    <property type="match status" value="1"/>
</dbReference>
<feature type="region of interest" description="Disordered" evidence="2">
    <location>
        <begin position="646"/>
        <end position="681"/>
    </location>
</feature>
<dbReference type="Gene3D" id="2.70.70.10">
    <property type="entry name" value="Glucose Permease (Domain IIA)"/>
    <property type="match status" value="1"/>
</dbReference>
<dbReference type="PANTHER" id="PTHR21666">
    <property type="entry name" value="PEPTIDASE-RELATED"/>
    <property type="match status" value="1"/>
</dbReference>
<feature type="compositionally biased region" description="Polar residues" evidence="2">
    <location>
        <begin position="63"/>
        <end position="78"/>
    </location>
</feature>
<dbReference type="InterPro" id="IPR016047">
    <property type="entry name" value="M23ase_b-sheet_dom"/>
</dbReference>
<name>A0A0F9NAU5_9ZZZZ</name>
<organism evidence="4">
    <name type="scientific">marine sediment metagenome</name>
    <dbReference type="NCBI Taxonomy" id="412755"/>
    <lineage>
        <taxon>unclassified sequences</taxon>
        <taxon>metagenomes</taxon>
        <taxon>ecological metagenomes</taxon>
    </lineage>
</organism>
<dbReference type="CDD" id="cd12797">
    <property type="entry name" value="M23_peptidase"/>
    <property type="match status" value="1"/>
</dbReference>
<dbReference type="InterPro" id="IPR050570">
    <property type="entry name" value="Cell_wall_metabolism_enzyme"/>
</dbReference>
<reference evidence="4" key="1">
    <citation type="journal article" date="2015" name="Nature">
        <title>Complex archaea that bridge the gap between prokaryotes and eukaryotes.</title>
        <authorList>
            <person name="Spang A."/>
            <person name="Saw J.H."/>
            <person name="Jorgensen S.L."/>
            <person name="Zaremba-Niedzwiedzka K."/>
            <person name="Martijn J."/>
            <person name="Lind A.E."/>
            <person name="van Eijk R."/>
            <person name="Schleper C."/>
            <person name="Guy L."/>
            <person name="Ettema T.J."/>
        </authorList>
    </citation>
    <scope>NUCLEOTIDE SEQUENCE</scope>
</reference>
<dbReference type="GO" id="GO:0004222">
    <property type="term" value="F:metalloendopeptidase activity"/>
    <property type="evidence" value="ECO:0007669"/>
    <property type="project" value="TreeGrafter"/>
</dbReference>
<gene>
    <name evidence="4" type="ORF">LCGC14_1359380</name>
</gene>
<evidence type="ECO:0000313" key="4">
    <source>
        <dbReference type="EMBL" id="KKM78497.1"/>
    </source>
</evidence>
<dbReference type="PANTHER" id="PTHR21666:SF270">
    <property type="entry name" value="MUREIN HYDROLASE ACTIVATOR ENVC"/>
    <property type="match status" value="1"/>
</dbReference>